<dbReference type="InterPro" id="IPR011701">
    <property type="entry name" value="MFS"/>
</dbReference>
<name>A0AA96ZVH5_9EURY</name>
<feature type="transmembrane region" description="Helical" evidence="7">
    <location>
        <begin position="72"/>
        <end position="90"/>
    </location>
</feature>
<evidence type="ECO:0000313" key="10">
    <source>
        <dbReference type="Proteomes" id="UP001303587"/>
    </source>
</evidence>
<feature type="transmembrane region" description="Helical" evidence="7">
    <location>
        <begin position="247"/>
        <end position="266"/>
    </location>
</feature>
<evidence type="ECO:0000313" key="9">
    <source>
        <dbReference type="EMBL" id="WNY24862.1"/>
    </source>
</evidence>
<feature type="transmembrane region" description="Helical" evidence="7">
    <location>
        <begin position="190"/>
        <end position="210"/>
    </location>
</feature>
<evidence type="ECO:0000256" key="7">
    <source>
        <dbReference type="SAM" id="Phobius"/>
    </source>
</evidence>
<feature type="transmembrane region" description="Helical" evidence="7">
    <location>
        <begin position="460"/>
        <end position="478"/>
    </location>
</feature>
<keyword evidence="5 7" id="KW-0472">Membrane</keyword>
<feature type="transmembrane region" description="Helical" evidence="7">
    <location>
        <begin position="376"/>
        <end position="398"/>
    </location>
</feature>
<dbReference type="PRINTS" id="PR01036">
    <property type="entry name" value="TCRTETB"/>
</dbReference>
<dbReference type="GO" id="GO:0022857">
    <property type="term" value="F:transmembrane transporter activity"/>
    <property type="evidence" value="ECO:0007669"/>
    <property type="project" value="InterPro"/>
</dbReference>
<feature type="region of interest" description="Disordered" evidence="6">
    <location>
        <begin position="486"/>
        <end position="508"/>
    </location>
</feature>
<feature type="transmembrane region" description="Helical" evidence="7">
    <location>
        <begin position="160"/>
        <end position="184"/>
    </location>
</feature>
<evidence type="ECO:0000256" key="4">
    <source>
        <dbReference type="ARBA" id="ARBA00022989"/>
    </source>
</evidence>
<feature type="transmembrane region" description="Helical" evidence="7">
    <location>
        <begin position="419"/>
        <end position="440"/>
    </location>
</feature>
<evidence type="ECO:0000256" key="5">
    <source>
        <dbReference type="ARBA" id="ARBA00023136"/>
    </source>
</evidence>
<keyword evidence="4 7" id="KW-1133">Transmembrane helix</keyword>
<evidence type="ECO:0000256" key="1">
    <source>
        <dbReference type="ARBA" id="ARBA00004141"/>
    </source>
</evidence>
<accession>A0AA96ZVH5</accession>
<feature type="transmembrane region" description="Helical" evidence="7">
    <location>
        <begin position="222"/>
        <end position="241"/>
    </location>
</feature>
<feature type="transmembrane region" description="Helical" evidence="7">
    <location>
        <begin position="102"/>
        <end position="121"/>
    </location>
</feature>
<dbReference type="CDD" id="cd17321">
    <property type="entry name" value="MFS_MMR_MDR_like"/>
    <property type="match status" value="1"/>
</dbReference>
<dbReference type="SUPFAM" id="SSF103473">
    <property type="entry name" value="MFS general substrate transporter"/>
    <property type="match status" value="1"/>
</dbReference>
<feature type="transmembrane region" description="Helical" evidence="7">
    <location>
        <begin position="287"/>
        <end position="310"/>
    </location>
</feature>
<feature type="transmembrane region" description="Helical" evidence="7">
    <location>
        <begin position="322"/>
        <end position="340"/>
    </location>
</feature>
<dbReference type="Proteomes" id="UP001303587">
    <property type="component" value="Chromosome"/>
</dbReference>
<feature type="domain" description="Major facilitator superfamily (MFS) profile" evidence="8">
    <location>
        <begin position="36"/>
        <end position="484"/>
    </location>
</feature>
<evidence type="ECO:0000256" key="3">
    <source>
        <dbReference type="ARBA" id="ARBA00022692"/>
    </source>
</evidence>
<dbReference type="Gene3D" id="1.20.1250.20">
    <property type="entry name" value="MFS general substrate transporter like domains"/>
    <property type="match status" value="1"/>
</dbReference>
<dbReference type="PANTHER" id="PTHR42718">
    <property type="entry name" value="MAJOR FACILITATOR SUPERFAMILY MULTIDRUG TRANSPORTER MFSC"/>
    <property type="match status" value="1"/>
</dbReference>
<evidence type="ECO:0000259" key="8">
    <source>
        <dbReference type="PROSITE" id="PS50850"/>
    </source>
</evidence>
<feature type="transmembrane region" description="Helical" evidence="7">
    <location>
        <begin position="352"/>
        <end position="370"/>
    </location>
</feature>
<sequence length="508" mass="55041">MPDKVSTSTPPLQAESVKESIDFPIKSYTKTQLNLILLGFSLSAFVLPLSGMMINVALPAIGTTYSVGAHQLGWLTTTSLLTVALFLVPFARLSDIYGRKKIFTIGTLIFLISTVLTPSASTYGILVVYRVFTGIGLAGVSATSMSLLTHFYEGTERLHAYGIVTAAGALGASVGPAIGGFLVQQYNWQSSFYFIVPFALLSGILIFALIKGDIRFGKGEPFDWGGSLLYAFALLFTLGGLSNLPNTWAIVLTIIGILIIPAFIYYEKRQKYPAMNIKLFSSNKVFAWSNYAVVFIFTATYALSFFLSLYLQSIGNLTSQEAGFIMLSIPAVQIVISPMIGKISKRISPKNITIMGTVLTIIGLVCLTTISETTSLALIVVYGILIGAGTIFFVLPNTNTLMSSVSAKDYSNVSAITGVFRQSGMVLSMVVAMANIAIFFGTTNKLTPETYPEFLTAMRVTFLVFIVFAVIGGLLIVFRDRESKKEQQNKDGNGTNVTKLDPEPVFDI</sequence>
<dbReference type="PROSITE" id="PS50850">
    <property type="entry name" value="MFS"/>
    <property type="match status" value="1"/>
</dbReference>
<dbReference type="AlphaFoldDB" id="A0AA96ZVH5"/>
<dbReference type="PANTHER" id="PTHR42718:SF9">
    <property type="entry name" value="MAJOR FACILITATOR SUPERFAMILY MULTIDRUG TRANSPORTER MFSC"/>
    <property type="match status" value="1"/>
</dbReference>
<dbReference type="GO" id="GO:0016020">
    <property type="term" value="C:membrane"/>
    <property type="evidence" value="ECO:0007669"/>
    <property type="project" value="UniProtKB-SubCell"/>
</dbReference>
<dbReference type="Pfam" id="PF07690">
    <property type="entry name" value="MFS_1"/>
    <property type="match status" value="1"/>
</dbReference>
<dbReference type="RefSeq" id="WP_338102922.1">
    <property type="nucleotide sequence ID" value="NZ_CP131060.1"/>
</dbReference>
<protein>
    <submittedName>
        <fullName evidence="9">Multidrug resistance protein Stp</fullName>
    </submittedName>
</protein>
<evidence type="ECO:0000256" key="6">
    <source>
        <dbReference type="SAM" id="MobiDB-lite"/>
    </source>
</evidence>
<dbReference type="EMBL" id="CP131060">
    <property type="protein sequence ID" value="WNY24862.1"/>
    <property type="molecule type" value="Genomic_DNA"/>
</dbReference>
<keyword evidence="10" id="KW-1185">Reference proteome</keyword>
<feature type="transmembrane region" description="Helical" evidence="7">
    <location>
        <begin position="127"/>
        <end position="148"/>
    </location>
</feature>
<feature type="transmembrane region" description="Helical" evidence="7">
    <location>
        <begin position="35"/>
        <end position="60"/>
    </location>
</feature>
<dbReference type="Gene3D" id="1.20.1720.10">
    <property type="entry name" value="Multidrug resistance protein D"/>
    <property type="match status" value="1"/>
</dbReference>
<dbReference type="InterPro" id="IPR020846">
    <property type="entry name" value="MFS_dom"/>
</dbReference>
<reference evidence="9 10" key="1">
    <citation type="submission" date="2023-07" db="EMBL/GenBank/DDBJ databases">
        <title>Closed genoem sequence of Methanosarcinaceae archaeon Ac7.</title>
        <authorList>
            <person name="Poehlein A."/>
            <person name="Protasov E."/>
            <person name="Platt K."/>
            <person name="Reeh H."/>
            <person name="Daniel R."/>
            <person name="Brune A."/>
        </authorList>
    </citation>
    <scope>NUCLEOTIDE SEQUENCE [LARGE SCALE GENOMIC DNA]</scope>
    <source>
        <strain evidence="9 10">Ac7</strain>
    </source>
</reference>
<keyword evidence="3 7" id="KW-0812">Transmembrane</keyword>
<dbReference type="GeneID" id="89229508"/>
<evidence type="ECO:0000256" key="2">
    <source>
        <dbReference type="ARBA" id="ARBA00022448"/>
    </source>
</evidence>
<dbReference type="InterPro" id="IPR036259">
    <property type="entry name" value="MFS_trans_sf"/>
</dbReference>
<gene>
    <name evidence="9" type="primary">stp</name>
    <name evidence="9" type="ORF">MsAc7_03890</name>
</gene>
<organism evidence="9 10">
    <name type="scientific">Methanolapillus millepedarum</name>
    <dbReference type="NCBI Taxonomy" id="3028296"/>
    <lineage>
        <taxon>Archaea</taxon>
        <taxon>Methanobacteriati</taxon>
        <taxon>Methanobacteriota</taxon>
        <taxon>Stenosarchaea group</taxon>
        <taxon>Methanomicrobia</taxon>
        <taxon>Methanosarcinales</taxon>
        <taxon>Methanosarcinaceae</taxon>
        <taxon>Methanolapillus</taxon>
    </lineage>
</organism>
<keyword evidence="2" id="KW-0813">Transport</keyword>
<proteinExistence type="predicted"/>
<comment type="subcellular location">
    <subcellularLocation>
        <location evidence="1">Membrane</location>
        <topology evidence="1">Multi-pass membrane protein</topology>
    </subcellularLocation>
</comment>